<accession>A0A0C9YJM7</accession>
<dbReference type="AlphaFoldDB" id="A0A0C9YJM7"/>
<reference evidence="2" key="2">
    <citation type="submission" date="2015-01" db="EMBL/GenBank/DDBJ databases">
        <title>Evolutionary Origins and Diversification of the Mycorrhizal Mutualists.</title>
        <authorList>
            <consortium name="DOE Joint Genome Institute"/>
            <consortium name="Mycorrhizal Genomics Consortium"/>
            <person name="Kohler A."/>
            <person name="Kuo A."/>
            <person name="Nagy L.G."/>
            <person name="Floudas D."/>
            <person name="Copeland A."/>
            <person name="Barry K.W."/>
            <person name="Cichocki N."/>
            <person name="Veneault-Fourrey C."/>
            <person name="LaButti K."/>
            <person name="Lindquist E.A."/>
            <person name="Lipzen A."/>
            <person name="Lundell T."/>
            <person name="Morin E."/>
            <person name="Murat C."/>
            <person name="Riley R."/>
            <person name="Ohm R."/>
            <person name="Sun H."/>
            <person name="Tunlid A."/>
            <person name="Henrissat B."/>
            <person name="Grigoriev I.V."/>
            <person name="Hibbett D.S."/>
            <person name="Martin F."/>
        </authorList>
    </citation>
    <scope>NUCLEOTIDE SEQUENCE [LARGE SCALE GENOMIC DNA]</scope>
    <source>
        <strain evidence="2">441</strain>
    </source>
</reference>
<dbReference type="EMBL" id="KN833710">
    <property type="protein sequence ID" value="KIK25150.1"/>
    <property type="molecule type" value="Genomic_DNA"/>
</dbReference>
<name>A0A0C9YJM7_9AGAM</name>
<organism evidence="1 2">
    <name type="scientific">Pisolithus microcarpus 441</name>
    <dbReference type="NCBI Taxonomy" id="765257"/>
    <lineage>
        <taxon>Eukaryota</taxon>
        <taxon>Fungi</taxon>
        <taxon>Dikarya</taxon>
        <taxon>Basidiomycota</taxon>
        <taxon>Agaricomycotina</taxon>
        <taxon>Agaricomycetes</taxon>
        <taxon>Agaricomycetidae</taxon>
        <taxon>Boletales</taxon>
        <taxon>Sclerodermatineae</taxon>
        <taxon>Pisolithaceae</taxon>
        <taxon>Pisolithus</taxon>
    </lineage>
</organism>
<evidence type="ECO:0000313" key="1">
    <source>
        <dbReference type="EMBL" id="KIK25150.1"/>
    </source>
</evidence>
<reference evidence="1 2" key="1">
    <citation type="submission" date="2014-04" db="EMBL/GenBank/DDBJ databases">
        <authorList>
            <consortium name="DOE Joint Genome Institute"/>
            <person name="Kuo A."/>
            <person name="Kohler A."/>
            <person name="Costa M.D."/>
            <person name="Nagy L.G."/>
            <person name="Floudas D."/>
            <person name="Copeland A."/>
            <person name="Barry K.W."/>
            <person name="Cichocki N."/>
            <person name="Veneault-Fourrey C."/>
            <person name="LaButti K."/>
            <person name="Lindquist E.A."/>
            <person name="Lipzen A."/>
            <person name="Lundell T."/>
            <person name="Morin E."/>
            <person name="Murat C."/>
            <person name="Sun H."/>
            <person name="Tunlid A."/>
            <person name="Henrissat B."/>
            <person name="Grigoriev I.V."/>
            <person name="Hibbett D.S."/>
            <person name="Martin F."/>
            <person name="Nordberg H.P."/>
            <person name="Cantor M.N."/>
            <person name="Hua S.X."/>
        </authorList>
    </citation>
    <scope>NUCLEOTIDE SEQUENCE [LARGE SCALE GENOMIC DNA]</scope>
    <source>
        <strain evidence="1 2">441</strain>
    </source>
</reference>
<proteinExistence type="predicted"/>
<gene>
    <name evidence="1" type="ORF">PISMIDRAFT_353558</name>
</gene>
<dbReference type="HOGENOM" id="CLU_2886700_0_0_1"/>
<protein>
    <submittedName>
        <fullName evidence="1">Uncharacterized protein</fullName>
    </submittedName>
</protein>
<sequence>MSLRMPIDRLLSSVPCAYYHKLLVSAWVSLARPFHTMLCRSVLENDTLFKPACNTRYSTYQEP</sequence>
<keyword evidence="2" id="KW-1185">Reference proteome</keyword>
<evidence type="ECO:0000313" key="2">
    <source>
        <dbReference type="Proteomes" id="UP000054018"/>
    </source>
</evidence>
<dbReference type="Proteomes" id="UP000054018">
    <property type="component" value="Unassembled WGS sequence"/>
</dbReference>